<evidence type="ECO:0000256" key="1">
    <source>
        <dbReference type="ARBA" id="ARBA00007789"/>
    </source>
</evidence>
<protein>
    <submittedName>
        <fullName evidence="3">MsnO8 family LLM class oxidoreductase</fullName>
        <ecNumber evidence="3">1.-.-.-</ecNumber>
    </submittedName>
</protein>
<dbReference type="NCBIfam" id="TIGR03558">
    <property type="entry name" value="oxido_grp_1"/>
    <property type="match status" value="1"/>
</dbReference>
<organism evidence="3 4">
    <name type="scientific">Caenimonas terrae</name>
    <dbReference type="NCBI Taxonomy" id="696074"/>
    <lineage>
        <taxon>Bacteria</taxon>
        <taxon>Pseudomonadati</taxon>
        <taxon>Pseudomonadota</taxon>
        <taxon>Betaproteobacteria</taxon>
        <taxon>Burkholderiales</taxon>
        <taxon>Comamonadaceae</taxon>
        <taxon>Caenimonas</taxon>
    </lineage>
</organism>
<name>A0ABW0NC28_9BURK</name>
<dbReference type="InterPro" id="IPR050766">
    <property type="entry name" value="Bact_Lucif_Oxidored"/>
</dbReference>
<dbReference type="InterPro" id="IPR019949">
    <property type="entry name" value="CmoO-like"/>
</dbReference>
<reference evidence="4" key="1">
    <citation type="journal article" date="2019" name="Int. J. Syst. Evol. Microbiol.">
        <title>The Global Catalogue of Microorganisms (GCM) 10K type strain sequencing project: providing services to taxonomists for standard genome sequencing and annotation.</title>
        <authorList>
            <consortium name="The Broad Institute Genomics Platform"/>
            <consortium name="The Broad Institute Genome Sequencing Center for Infectious Disease"/>
            <person name="Wu L."/>
            <person name="Ma J."/>
        </authorList>
    </citation>
    <scope>NUCLEOTIDE SEQUENCE [LARGE SCALE GENOMIC DNA]</scope>
    <source>
        <strain evidence="4">CCUG 57401</strain>
    </source>
</reference>
<evidence type="ECO:0000313" key="4">
    <source>
        <dbReference type="Proteomes" id="UP001596037"/>
    </source>
</evidence>
<proteinExistence type="predicted"/>
<dbReference type="Gene3D" id="3.20.20.30">
    <property type="entry name" value="Luciferase-like domain"/>
    <property type="match status" value="1"/>
</dbReference>
<dbReference type="InterPro" id="IPR011251">
    <property type="entry name" value="Luciferase-like_dom"/>
</dbReference>
<dbReference type="EC" id="1.-.-.-" evidence="3"/>
<dbReference type="PANTHER" id="PTHR30137:SF6">
    <property type="entry name" value="LUCIFERASE-LIKE MONOOXYGENASE"/>
    <property type="match status" value="1"/>
</dbReference>
<sequence length="315" mass="33161">MRASSHRLSISLLDLGIVAPGQDGAQVLQQTLRLAQLADRLGYDRLWLSEHHEAHFCWTGPEVVLATLARTTSRIGLGSAAVLLPLYSPLAVAETYRTLAALSDGRVALGVCAGVPADPVALAALMESGIDAGSASRLFADKLAELVRYLDGDFAPGHRFARGATPCFAEAPPLWLMGSGARSAEMAAAAGAGYAFSLFHRASTQDAAIPRAYRDRAQGRDGAQLAVALSCVCADTDAAAQAQRAQVESWIGGTMRVNIAGTPQACHQQILAACEKHGAQAAIVYQMWHLEERRRDALVALAELFALPAAGADHG</sequence>
<dbReference type="SUPFAM" id="SSF51679">
    <property type="entry name" value="Bacterial luciferase-like"/>
    <property type="match status" value="1"/>
</dbReference>
<dbReference type="InterPro" id="IPR036661">
    <property type="entry name" value="Luciferase-like_sf"/>
</dbReference>
<dbReference type="RefSeq" id="WP_376850153.1">
    <property type="nucleotide sequence ID" value="NZ_JBHSMF010000006.1"/>
</dbReference>
<keyword evidence="3" id="KW-0560">Oxidoreductase</keyword>
<evidence type="ECO:0000259" key="2">
    <source>
        <dbReference type="Pfam" id="PF00296"/>
    </source>
</evidence>
<evidence type="ECO:0000313" key="3">
    <source>
        <dbReference type="EMBL" id="MFC5498090.1"/>
    </source>
</evidence>
<dbReference type="EMBL" id="JBHSMF010000006">
    <property type="protein sequence ID" value="MFC5498090.1"/>
    <property type="molecule type" value="Genomic_DNA"/>
</dbReference>
<accession>A0ABW0NC28</accession>
<keyword evidence="4" id="KW-1185">Reference proteome</keyword>
<comment type="caution">
    <text evidence="3">The sequence shown here is derived from an EMBL/GenBank/DDBJ whole genome shotgun (WGS) entry which is preliminary data.</text>
</comment>
<comment type="similarity">
    <text evidence="1">To bacterial alkanal monooxygenase alpha and beta chains.</text>
</comment>
<dbReference type="Proteomes" id="UP001596037">
    <property type="component" value="Unassembled WGS sequence"/>
</dbReference>
<dbReference type="PANTHER" id="PTHR30137">
    <property type="entry name" value="LUCIFERASE-LIKE MONOOXYGENASE"/>
    <property type="match status" value="1"/>
</dbReference>
<dbReference type="GO" id="GO:0016491">
    <property type="term" value="F:oxidoreductase activity"/>
    <property type="evidence" value="ECO:0007669"/>
    <property type="project" value="UniProtKB-KW"/>
</dbReference>
<feature type="domain" description="Luciferase-like" evidence="2">
    <location>
        <begin position="22"/>
        <end position="280"/>
    </location>
</feature>
<dbReference type="Pfam" id="PF00296">
    <property type="entry name" value="Bac_luciferase"/>
    <property type="match status" value="1"/>
</dbReference>
<gene>
    <name evidence="3" type="ORF">ACFPOE_11140</name>
</gene>